<organism evidence="2 3">
    <name type="scientific">Tetracentron sinense</name>
    <name type="common">Spur-leaf</name>
    <dbReference type="NCBI Taxonomy" id="13715"/>
    <lineage>
        <taxon>Eukaryota</taxon>
        <taxon>Viridiplantae</taxon>
        <taxon>Streptophyta</taxon>
        <taxon>Embryophyta</taxon>
        <taxon>Tracheophyta</taxon>
        <taxon>Spermatophyta</taxon>
        <taxon>Magnoliopsida</taxon>
        <taxon>Trochodendrales</taxon>
        <taxon>Trochodendraceae</taxon>
        <taxon>Tetracentron</taxon>
    </lineage>
</organism>
<dbReference type="Proteomes" id="UP000655225">
    <property type="component" value="Unassembled WGS sequence"/>
</dbReference>
<dbReference type="OrthoDB" id="845076at2759"/>
<evidence type="ECO:0000313" key="2">
    <source>
        <dbReference type="EMBL" id="KAF8405729.1"/>
    </source>
</evidence>
<keyword evidence="3" id="KW-1185">Reference proteome</keyword>
<comment type="caution">
    <text evidence="2">The sequence shown here is derived from an EMBL/GenBank/DDBJ whole genome shotgun (WGS) entry which is preliminary data.</text>
</comment>
<sequence>MVVLGHGGISHSLEVAKTVLEVADVAWTAIEHHHHHHHQDHATVEDRQNGSSEEELESLRSENHRLRSLLEQNLKLLEHLSQSPSLLKDCPPDLYVRLIATVNSKSFLTQLESLHQASTDGTINIFPFKEATGSLVSSIKIAVSDLHTAETLVNLDLEEPSWWVWVTDEMVPSNVEELSRIDNESYLIVSEEHVVDGVANFLARCILSNPNAKGLAPEEMQKNVSRALSGMNKVEKMINIWEAGKLFYALSTWGLAVAGLYRHRGILKVAAKGVHATGKVVLRAL</sequence>
<feature type="region of interest" description="Disordered" evidence="1">
    <location>
        <begin position="32"/>
        <end position="60"/>
    </location>
</feature>
<name>A0A834ZDF6_TETSI</name>
<accession>A0A834ZDF6</accession>
<dbReference type="PANTHER" id="PTHR33874:SF4">
    <property type="entry name" value="EXPRESSED PROTEIN"/>
    <property type="match status" value="1"/>
</dbReference>
<evidence type="ECO:0000256" key="1">
    <source>
        <dbReference type="SAM" id="MobiDB-lite"/>
    </source>
</evidence>
<evidence type="ECO:0000313" key="3">
    <source>
        <dbReference type="Proteomes" id="UP000655225"/>
    </source>
</evidence>
<gene>
    <name evidence="2" type="ORF">HHK36_007806</name>
</gene>
<dbReference type="EMBL" id="JABCRI010000005">
    <property type="protein sequence ID" value="KAF8405729.1"/>
    <property type="molecule type" value="Genomic_DNA"/>
</dbReference>
<dbReference type="OMA" id="FMARCIV"/>
<protein>
    <submittedName>
        <fullName evidence="2">Uncharacterized protein</fullName>
    </submittedName>
</protein>
<dbReference type="PANTHER" id="PTHR33874">
    <property type="entry name" value="RING FINGER PROTEIN"/>
    <property type="match status" value="1"/>
</dbReference>
<proteinExistence type="predicted"/>
<reference evidence="2 3" key="1">
    <citation type="submission" date="2020-04" db="EMBL/GenBank/DDBJ databases">
        <title>Plant Genome Project.</title>
        <authorList>
            <person name="Zhang R.-G."/>
        </authorList>
    </citation>
    <scope>NUCLEOTIDE SEQUENCE [LARGE SCALE GENOMIC DNA]</scope>
    <source>
        <strain evidence="2">YNK0</strain>
        <tissue evidence="2">Leaf</tissue>
    </source>
</reference>
<dbReference type="AlphaFoldDB" id="A0A834ZDF6"/>